<reference evidence="1 2" key="1">
    <citation type="submission" date="2022-11" db="EMBL/GenBank/DDBJ databases">
        <authorList>
            <person name="Mao L."/>
        </authorList>
    </citation>
    <scope>NUCLEOTIDE SEQUENCE [LARGE SCALE GENOMIC DNA]</scope>
</reference>
<dbReference type="Proteomes" id="UP001220088">
    <property type="component" value="Segment"/>
</dbReference>
<evidence type="ECO:0000313" key="1">
    <source>
        <dbReference type="EMBL" id="WCZ66138.1"/>
    </source>
</evidence>
<organism evidence="1 2">
    <name type="scientific">Aeromonas phage phiA034</name>
    <dbReference type="NCBI Taxonomy" id="2985287"/>
    <lineage>
        <taxon>Viruses</taxon>
        <taxon>Duplodnaviria</taxon>
        <taxon>Heunggongvirae</taxon>
        <taxon>Uroviricota</taxon>
        <taxon>Caudoviricetes</taxon>
        <taxon>Casjensviridae</taxon>
        <taxon>Sharonstreetvirus</taxon>
        <taxon>Sharonstreetvirus xiamensis</taxon>
    </lineage>
</organism>
<proteinExistence type="predicted"/>
<name>A0AAE9YIH0_9CAUD</name>
<gene>
    <name evidence="1" type="ORF">phiA034_gene0055</name>
</gene>
<protein>
    <submittedName>
        <fullName evidence="1">Uncharacterized protein</fullName>
    </submittedName>
</protein>
<sequence length="149" mass="15856">MQNTTEIKTFRVTWSIDLEGTSAEQVAALAARDYLQAGHTATVLDVAQPWGDSGLYSPPVSVDVGQLPIARPDNALDLLGQDLEEYELTSDYERADVLAHIANNLAALLPSAAVKAAIDCAVADALICLAPSSSQDKADTLRRMMEGAQ</sequence>
<dbReference type="EMBL" id="OP792756">
    <property type="protein sequence ID" value="WCZ66138.1"/>
    <property type="molecule type" value="Genomic_DNA"/>
</dbReference>
<evidence type="ECO:0000313" key="2">
    <source>
        <dbReference type="Proteomes" id="UP001220088"/>
    </source>
</evidence>
<accession>A0AAE9YIH0</accession>
<keyword evidence="2" id="KW-1185">Reference proteome</keyword>